<name>A0ABS9W1R3_9PROT</name>
<dbReference type="RefSeq" id="WP_120007479.1">
    <property type="nucleotide sequence ID" value="NZ_JALBUU010000004.1"/>
</dbReference>
<protein>
    <submittedName>
        <fullName evidence="2">DUF839 domain-containing protein</fullName>
    </submittedName>
</protein>
<dbReference type="InterPro" id="IPR006311">
    <property type="entry name" value="TAT_signal"/>
</dbReference>
<keyword evidence="3" id="KW-1185">Reference proteome</keyword>
<gene>
    <name evidence="2" type="ORF">MON41_05610</name>
</gene>
<proteinExistence type="predicted"/>
<keyword evidence="1" id="KW-0732">Signal</keyword>
<sequence length="532" mass="54052">MIRSGRRGLLAAGAAALMAGRATPGLAQAGRLSTLDMPPQFLPLKLDDTVAAGYRRDVLVRWGDRVTYDAAVWNPMAPTPAAAATQFGWDGRICGMVVPPTGTDGVPRALLAVVHPFVDPAMAFAGGTDRPAVAAMMQGASLLNIVRLNGRWTVVDGGYQSRRLTAATLCRITGPAAEAMGGLVQGLLGPMGGCATPWGTMLLAEGDPSPWLTRLSRVDARFSDAARYGWVAELNPLDPGALPMKRSALGRFAHADAAATRSRDGRAVIYLPDAGGGGYLYRFVSAGPSDAPDALDRGSLSVARMSAGRLTWLPLPGALDVLMNPAGAARAAGAFGFERPSGITVDPGNGVVYLACRGLAGPPSQALGQRIGGGMGQVLELAPDGGDPAAGGAVANVLLMGGMPDAHLARLARSWPASPAALSIDGAGRLWIGSDHRGRGFEAPDALFGTDTAGPGRGLALPIYAAPVGAAIGGSAMTPDAATLFAIVRTPGATPGASFAAPSTRWPAFDPALPPRTTLIALSSISGAPVGG</sequence>
<evidence type="ECO:0000313" key="2">
    <source>
        <dbReference type="EMBL" id="MCI0753241.1"/>
    </source>
</evidence>
<accession>A0ABS9W1R3</accession>
<dbReference type="PROSITE" id="PS51318">
    <property type="entry name" value="TAT"/>
    <property type="match status" value="1"/>
</dbReference>
<dbReference type="PANTHER" id="PTHR35399:SF2">
    <property type="entry name" value="DUF839 DOMAIN-CONTAINING PROTEIN"/>
    <property type="match status" value="1"/>
</dbReference>
<dbReference type="Pfam" id="PF05787">
    <property type="entry name" value="PhoX"/>
    <property type="match status" value="1"/>
</dbReference>
<comment type="caution">
    <text evidence="2">The sequence shown here is derived from an EMBL/GenBank/DDBJ whole genome shotgun (WGS) entry which is preliminary data.</text>
</comment>
<evidence type="ECO:0000256" key="1">
    <source>
        <dbReference type="SAM" id="SignalP"/>
    </source>
</evidence>
<organism evidence="2 3">
    <name type="scientific">Teichococcus vastitatis</name>
    <dbReference type="NCBI Taxonomy" id="2307076"/>
    <lineage>
        <taxon>Bacteria</taxon>
        <taxon>Pseudomonadati</taxon>
        <taxon>Pseudomonadota</taxon>
        <taxon>Alphaproteobacteria</taxon>
        <taxon>Acetobacterales</taxon>
        <taxon>Roseomonadaceae</taxon>
        <taxon>Roseomonas</taxon>
    </lineage>
</organism>
<dbReference type="SUPFAM" id="SSF63825">
    <property type="entry name" value="YWTD domain"/>
    <property type="match status" value="1"/>
</dbReference>
<feature type="chain" id="PRO_5047135207" evidence="1">
    <location>
        <begin position="30"/>
        <end position="532"/>
    </location>
</feature>
<dbReference type="PANTHER" id="PTHR35399">
    <property type="entry name" value="SLR8030 PROTEIN"/>
    <property type="match status" value="1"/>
</dbReference>
<dbReference type="InterPro" id="IPR008557">
    <property type="entry name" value="PhoX"/>
</dbReference>
<reference evidence="2 3" key="1">
    <citation type="submission" date="2022-03" db="EMBL/GenBank/DDBJ databases">
        <title>Complete genome analysis of Roseomonas KG 17.1 : a prolific producer of plant growth promoters.</title>
        <authorList>
            <person name="Saadouli I."/>
            <person name="Najjari A."/>
            <person name="Mosbah A."/>
            <person name="Ouzari H.I."/>
        </authorList>
    </citation>
    <scope>NUCLEOTIDE SEQUENCE [LARGE SCALE GENOMIC DNA]</scope>
    <source>
        <strain evidence="2 3">KG17-1</strain>
    </source>
</reference>
<evidence type="ECO:0000313" key="3">
    <source>
        <dbReference type="Proteomes" id="UP001201985"/>
    </source>
</evidence>
<feature type="signal peptide" evidence="1">
    <location>
        <begin position="1"/>
        <end position="29"/>
    </location>
</feature>
<dbReference type="Proteomes" id="UP001201985">
    <property type="component" value="Unassembled WGS sequence"/>
</dbReference>
<dbReference type="EMBL" id="JALBUU010000004">
    <property type="protein sequence ID" value="MCI0753241.1"/>
    <property type="molecule type" value="Genomic_DNA"/>
</dbReference>